<dbReference type="CDD" id="cd00761">
    <property type="entry name" value="Glyco_tranf_GTA_type"/>
    <property type="match status" value="1"/>
</dbReference>
<proteinExistence type="inferred from homology"/>
<evidence type="ECO:0000313" key="3">
    <source>
        <dbReference type="EMBL" id="MCF6136878.1"/>
    </source>
</evidence>
<dbReference type="PANTHER" id="PTHR22916">
    <property type="entry name" value="GLYCOSYLTRANSFERASE"/>
    <property type="match status" value="1"/>
</dbReference>
<feature type="domain" description="Glycosyltransferase 2-like" evidence="2">
    <location>
        <begin position="6"/>
        <end position="170"/>
    </location>
</feature>
<dbReference type="RefSeq" id="WP_236332000.1">
    <property type="nucleotide sequence ID" value="NZ_JAKIJS010000001.1"/>
</dbReference>
<protein>
    <submittedName>
        <fullName evidence="3">Glycosyltransferase</fullName>
    </submittedName>
</protein>
<dbReference type="Gene3D" id="3.90.550.10">
    <property type="entry name" value="Spore Coat Polysaccharide Biosynthesis Protein SpsA, Chain A"/>
    <property type="match status" value="1"/>
</dbReference>
<organism evidence="3 4">
    <name type="scientific">Pseudalkalibacillus berkeleyi</name>
    <dbReference type="NCBI Taxonomy" id="1069813"/>
    <lineage>
        <taxon>Bacteria</taxon>
        <taxon>Bacillati</taxon>
        <taxon>Bacillota</taxon>
        <taxon>Bacilli</taxon>
        <taxon>Bacillales</taxon>
        <taxon>Fictibacillaceae</taxon>
        <taxon>Pseudalkalibacillus</taxon>
    </lineage>
</organism>
<dbReference type="EMBL" id="JAKIJS010000001">
    <property type="protein sequence ID" value="MCF6136878.1"/>
    <property type="molecule type" value="Genomic_DNA"/>
</dbReference>
<dbReference type="SUPFAM" id="SSF53448">
    <property type="entry name" value="Nucleotide-diphospho-sugar transferases"/>
    <property type="match status" value="1"/>
</dbReference>
<dbReference type="InterPro" id="IPR029044">
    <property type="entry name" value="Nucleotide-diphossugar_trans"/>
</dbReference>
<evidence type="ECO:0000256" key="1">
    <source>
        <dbReference type="ARBA" id="ARBA00006739"/>
    </source>
</evidence>
<evidence type="ECO:0000259" key="2">
    <source>
        <dbReference type="Pfam" id="PF00535"/>
    </source>
</evidence>
<accession>A0ABS9GZ54</accession>
<reference evidence="3 4" key="1">
    <citation type="submission" date="2022-01" db="EMBL/GenBank/DDBJ databases">
        <title>Alkalihalobacillus sp. EGI L200015, a novel bacterium isolated from a salt lake sediment.</title>
        <authorList>
            <person name="Gao L."/>
            <person name="Fang B.-Z."/>
            <person name="Li W.-J."/>
        </authorList>
    </citation>
    <scope>NUCLEOTIDE SEQUENCE [LARGE SCALE GENOMIC DNA]</scope>
    <source>
        <strain evidence="3 4">KCTC 12718</strain>
    </source>
</reference>
<sequence length="269" mass="31785">MKALVTVLTPFYNPGKRFLKEALDSVFSQTFTRWKLILVDDASTDDSIMGIRDYLDDPRVSLIKNRENLGQSKSQNIGLDEIDTPYIVKLDSDDWFFPHTIEVLLKEMESASEDVALIWGNKTDVYEDRDGNTCLTVPRYGGASYEDKYEFILSNDVPFPRFYRTAALKSVGGWPTDDPWEGRVMEDRRIDIRLIENYKIHWIDEMLYNYRQHPFNATKKLDLYNEVFEWHIYDTLVRWGNEYRPKFKYRCGWKQLAELIPNKGKNLFD</sequence>
<dbReference type="InterPro" id="IPR001173">
    <property type="entry name" value="Glyco_trans_2-like"/>
</dbReference>
<comment type="caution">
    <text evidence="3">The sequence shown here is derived from an EMBL/GenBank/DDBJ whole genome shotgun (WGS) entry which is preliminary data.</text>
</comment>
<keyword evidence="4" id="KW-1185">Reference proteome</keyword>
<dbReference type="Pfam" id="PF00535">
    <property type="entry name" value="Glycos_transf_2"/>
    <property type="match status" value="1"/>
</dbReference>
<gene>
    <name evidence="3" type="ORF">L2716_03985</name>
</gene>
<dbReference type="PANTHER" id="PTHR22916:SF3">
    <property type="entry name" value="UDP-GLCNAC:BETAGAL BETA-1,3-N-ACETYLGLUCOSAMINYLTRANSFERASE-LIKE PROTEIN 1"/>
    <property type="match status" value="1"/>
</dbReference>
<dbReference type="Proteomes" id="UP001649381">
    <property type="component" value="Unassembled WGS sequence"/>
</dbReference>
<evidence type="ECO:0000313" key="4">
    <source>
        <dbReference type="Proteomes" id="UP001649381"/>
    </source>
</evidence>
<comment type="similarity">
    <text evidence="1">Belongs to the glycosyltransferase 2 family.</text>
</comment>
<name>A0ABS9GZ54_9BACL</name>